<dbReference type="RefSeq" id="WP_188986428.1">
    <property type="nucleotide sequence ID" value="NZ_BAAAHC010000011.1"/>
</dbReference>
<gene>
    <name evidence="1" type="ORF">GCM10009545_30430</name>
    <name evidence="2" type="ORF">GCM10011581_13760</name>
</gene>
<reference evidence="2" key="3">
    <citation type="submission" date="2020-09" db="EMBL/GenBank/DDBJ databases">
        <authorList>
            <person name="Sun Q."/>
            <person name="Zhou Y."/>
        </authorList>
    </citation>
    <scope>NUCLEOTIDE SEQUENCE</scope>
    <source>
        <strain evidence="2">CGMCC 4.7206</strain>
    </source>
</reference>
<comment type="caution">
    <text evidence="2">The sequence shown here is derived from an EMBL/GenBank/DDBJ whole genome shotgun (WGS) entry which is preliminary data.</text>
</comment>
<reference evidence="1 4" key="2">
    <citation type="journal article" date="2019" name="Int. J. Syst. Evol. Microbiol.">
        <title>The Global Catalogue of Microorganisms (GCM) 10K type strain sequencing project: providing services to taxonomists for standard genome sequencing and annotation.</title>
        <authorList>
            <consortium name="The Broad Institute Genomics Platform"/>
            <consortium name="The Broad Institute Genome Sequencing Center for Infectious Disease"/>
            <person name="Wu L."/>
            <person name="Ma J."/>
        </authorList>
    </citation>
    <scope>NUCLEOTIDE SEQUENCE [LARGE SCALE GENOMIC DNA]</scope>
    <source>
        <strain evidence="1 4">JCM 10664</strain>
    </source>
</reference>
<reference evidence="2 3" key="1">
    <citation type="journal article" date="2014" name="Int. J. Syst. Evol. Microbiol.">
        <title>Complete genome sequence of Corynebacterium casei LMG S-19264T (=DSM 44701T), isolated from a smear-ripened cheese.</title>
        <authorList>
            <consortium name="US DOE Joint Genome Institute (JGI-PGF)"/>
            <person name="Walter F."/>
            <person name="Albersmeier A."/>
            <person name="Kalinowski J."/>
            <person name="Ruckert C."/>
        </authorList>
    </citation>
    <scope>NUCLEOTIDE SEQUENCE [LARGE SCALE GENOMIC DNA]</scope>
    <source>
        <strain evidence="2 3">CGMCC 4.7206</strain>
    </source>
</reference>
<reference evidence="1" key="4">
    <citation type="submission" date="2023-12" db="EMBL/GenBank/DDBJ databases">
        <authorList>
            <person name="Sun Q."/>
            <person name="Inoue M."/>
        </authorList>
    </citation>
    <scope>NUCLEOTIDE SEQUENCE</scope>
    <source>
        <strain evidence="1">JCM 10664</strain>
    </source>
</reference>
<dbReference type="Proteomes" id="UP000597989">
    <property type="component" value="Unassembled WGS sequence"/>
</dbReference>
<protein>
    <submittedName>
        <fullName evidence="2">Uncharacterized protein</fullName>
    </submittedName>
</protein>
<evidence type="ECO:0000313" key="1">
    <source>
        <dbReference type="EMBL" id="GAA0526028.1"/>
    </source>
</evidence>
<accession>A0A917JRD0</accession>
<dbReference type="EMBL" id="BAAAHC010000011">
    <property type="protein sequence ID" value="GAA0526028.1"/>
    <property type="molecule type" value="Genomic_DNA"/>
</dbReference>
<evidence type="ECO:0000313" key="3">
    <source>
        <dbReference type="Proteomes" id="UP000597989"/>
    </source>
</evidence>
<evidence type="ECO:0000313" key="4">
    <source>
        <dbReference type="Proteomes" id="UP001500220"/>
    </source>
</evidence>
<dbReference type="AlphaFoldDB" id="A0A917JRD0"/>
<dbReference type="Proteomes" id="UP001500220">
    <property type="component" value="Unassembled WGS sequence"/>
</dbReference>
<organism evidence="2 3">
    <name type="scientific">Saccharopolyspora thermophila</name>
    <dbReference type="NCBI Taxonomy" id="89367"/>
    <lineage>
        <taxon>Bacteria</taxon>
        <taxon>Bacillati</taxon>
        <taxon>Actinomycetota</taxon>
        <taxon>Actinomycetes</taxon>
        <taxon>Pseudonocardiales</taxon>
        <taxon>Pseudonocardiaceae</taxon>
        <taxon>Saccharopolyspora</taxon>
    </lineage>
</organism>
<proteinExistence type="predicted"/>
<sequence length="92" mass="9842">MTVRFDTAWENVCTLAAEVSHKGLDVVLVRDLVGRLCLVIDDHGTSCLPTALDDRIREAAGPFAAATPLFRASEICSMHSNGSTRIGITPTS</sequence>
<name>A0A917JRD0_9PSEU</name>
<evidence type="ECO:0000313" key="2">
    <source>
        <dbReference type="EMBL" id="GGI77887.1"/>
    </source>
</evidence>
<keyword evidence="4" id="KW-1185">Reference proteome</keyword>
<dbReference type="EMBL" id="BMMT01000003">
    <property type="protein sequence ID" value="GGI77887.1"/>
    <property type="molecule type" value="Genomic_DNA"/>
</dbReference>